<feature type="domain" description="Nucleoside phosphorylase" evidence="4">
    <location>
        <begin position="11"/>
        <end position="249"/>
    </location>
</feature>
<dbReference type="InterPro" id="IPR000845">
    <property type="entry name" value="Nucleoside_phosphorylase_d"/>
</dbReference>
<feature type="binding site" evidence="3">
    <location>
        <position position="17"/>
    </location>
    <ligand>
        <name>phosphate</name>
        <dbReference type="ChEBI" id="CHEBI:43474"/>
    </ligand>
</feature>
<keyword evidence="6" id="KW-1185">Reference proteome</keyword>
<reference evidence="5" key="1">
    <citation type="submission" date="2022-07" db="EMBL/GenBank/DDBJ databases">
        <title>Bombella genomes.</title>
        <authorList>
            <person name="Harer L."/>
            <person name="Styblova S."/>
            <person name="Ehrmann M."/>
        </authorList>
    </citation>
    <scope>NUCLEOTIDE SEQUENCE</scope>
    <source>
        <strain evidence="5">TMW 2.2559</strain>
    </source>
</reference>
<keyword evidence="3" id="KW-0660">Purine salvage</keyword>
<accession>A0ABT3WD96</accession>
<dbReference type="Proteomes" id="UP001165633">
    <property type="component" value="Unassembled WGS sequence"/>
</dbReference>
<dbReference type="NCBIfam" id="NF006492">
    <property type="entry name" value="PRK08931.1"/>
    <property type="match status" value="1"/>
</dbReference>
<comment type="similarity">
    <text evidence="3">Belongs to the PNP/MTAP phosphorylase family. MTAP subfamily.</text>
</comment>
<comment type="caution">
    <text evidence="5">The sequence shown here is derived from an EMBL/GenBank/DDBJ whole genome shotgun (WGS) entry which is preliminary data.</text>
</comment>
<feature type="binding site" evidence="3">
    <location>
        <begin position="59"/>
        <end position="60"/>
    </location>
    <ligand>
        <name>phosphate</name>
        <dbReference type="ChEBI" id="CHEBI:43474"/>
    </ligand>
</feature>
<dbReference type="SUPFAM" id="SSF53167">
    <property type="entry name" value="Purine and uridine phosphorylases"/>
    <property type="match status" value="1"/>
</dbReference>
<feature type="site" description="Important for substrate specificity" evidence="3">
    <location>
        <position position="227"/>
    </location>
</feature>
<comment type="catalytic activity">
    <reaction evidence="3">
        <text>S-methyl-5'-thioadenosine + phosphate = 5-(methylsulfanyl)-alpha-D-ribose 1-phosphate + adenine</text>
        <dbReference type="Rhea" id="RHEA:11852"/>
        <dbReference type="ChEBI" id="CHEBI:16708"/>
        <dbReference type="ChEBI" id="CHEBI:17509"/>
        <dbReference type="ChEBI" id="CHEBI:43474"/>
        <dbReference type="ChEBI" id="CHEBI:58533"/>
        <dbReference type="EC" id="2.4.2.28"/>
    </reaction>
</comment>
<feature type="binding site" evidence="3">
    <location>
        <position position="190"/>
    </location>
    <ligand>
        <name>substrate</name>
    </ligand>
</feature>
<keyword evidence="2 3" id="KW-0808">Transferase</keyword>
<feature type="binding site" evidence="3">
    <location>
        <begin position="92"/>
        <end position="93"/>
    </location>
    <ligand>
        <name>phosphate</name>
        <dbReference type="ChEBI" id="CHEBI:43474"/>
    </ligand>
</feature>
<evidence type="ECO:0000259" key="4">
    <source>
        <dbReference type="Pfam" id="PF01048"/>
    </source>
</evidence>
<keyword evidence="1 3" id="KW-0328">Glycosyltransferase</keyword>
<protein>
    <recommendedName>
        <fullName evidence="3">S-methyl-5'-thioadenosine phosphorylase</fullName>
        <ecNumber evidence="3">2.4.2.28</ecNumber>
    </recommendedName>
    <alternativeName>
        <fullName evidence="3">5'-methylthioadenosine phosphorylase</fullName>
        <shortName evidence="3">MTA phosphorylase</shortName>
        <shortName evidence="3">MTAP</shortName>
    </alternativeName>
</protein>
<comment type="pathway">
    <text evidence="3">Amino-acid biosynthesis; L-methionine biosynthesis via salvage pathway; S-methyl-5-thio-alpha-D-ribose 1-phosphate from S-methyl-5'-thioadenosine (phosphorylase route): step 1/1.</text>
</comment>
<dbReference type="InterPro" id="IPR018099">
    <property type="entry name" value="Purine_phosphorylase-2_CS"/>
</dbReference>
<dbReference type="HAMAP" id="MF_01963">
    <property type="entry name" value="MTAP"/>
    <property type="match status" value="1"/>
</dbReference>
<comment type="subunit">
    <text evidence="3">Homohexamer. Dimer of a homotrimer.</text>
</comment>
<dbReference type="EC" id="2.4.2.28" evidence="3"/>
<dbReference type="GO" id="GO:0017061">
    <property type="term" value="F:S-methyl-5-thioadenosine phosphorylase activity"/>
    <property type="evidence" value="ECO:0007669"/>
    <property type="project" value="UniProtKB-EC"/>
</dbReference>
<evidence type="ECO:0000256" key="1">
    <source>
        <dbReference type="ARBA" id="ARBA00022676"/>
    </source>
</evidence>
<dbReference type="NCBIfam" id="TIGR01694">
    <property type="entry name" value="MTAP"/>
    <property type="match status" value="1"/>
</dbReference>
<evidence type="ECO:0000256" key="2">
    <source>
        <dbReference type="ARBA" id="ARBA00022679"/>
    </source>
</evidence>
<proteinExistence type="inferred from homology"/>
<gene>
    <name evidence="3" type="primary">mtnP</name>
    <name evidence="5" type="ORF">NQF87_01025</name>
</gene>
<dbReference type="RefSeq" id="WP_266126573.1">
    <property type="nucleotide sequence ID" value="NZ_JANIDV010000001.1"/>
</dbReference>
<dbReference type="InterPro" id="IPR010044">
    <property type="entry name" value="MTAP"/>
</dbReference>
<dbReference type="Gene3D" id="3.40.50.1580">
    <property type="entry name" value="Nucleoside phosphorylase domain"/>
    <property type="match status" value="1"/>
</dbReference>
<evidence type="ECO:0000256" key="3">
    <source>
        <dbReference type="HAMAP-Rule" id="MF_01963"/>
    </source>
</evidence>
<evidence type="ECO:0000313" key="5">
    <source>
        <dbReference type="EMBL" id="MCX5615568.1"/>
    </source>
</evidence>
<dbReference type="EMBL" id="JANIDV010000001">
    <property type="protein sequence ID" value="MCX5615568.1"/>
    <property type="molecule type" value="Genomic_DNA"/>
</dbReference>
<dbReference type="CDD" id="cd09010">
    <property type="entry name" value="MTAP_SsMTAPII_like_MTIP"/>
    <property type="match status" value="1"/>
</dbReference>
<dbReference type="PANTHER" id="PTHR42679">
    <property type="entry name" value="S-METHYL-5'-THIOADENOSINE PHOSPHORYLASE"/>
    <property type="match status" value="1"/>
</dbReference>
<dbReference type="PANTHER" id="PTHR42679:SF2">
    <property type="entry name" value="S-METHYL-5'-THIOADENOSINE PHOSPHORYLASE"/>
    <property type="match status" value="1"/>
</dbReference>
<feature type="binding site" evidence="3">
    <location>
        <position position="191"/>
    </location>
    <ligand>
        <name>phosphate</name>
        <dbReference type="ChEBI" id="CHEBI:43474"/>
    </ligand>
</feature>
<dbReference type="PROSITE" id="PS01240">
    <property type="entry name" value="PNP_MTAP_2"/>
    <property type="match status" value="1"/>
</dbReference>
<name>A0ABT3WD96_9PROT</name>
<feature type="binding site" evidence="3">
    <location>
        <begin position="214"/>
        <end position="216"/>
    </location>
    <ligand>
        <name>substrate</name>
    </ligand>
</feature>
<feature type="site" description="Important for substrate specificity" evidence="3">
    <location>
        <position position="172"/>
    </location>
</feature>
<sequence length="299" mass="32643">MVADKMIEPVIGVIGGSGLYEIDGLENREWRRCESPWGSPSDELLFGTLDGVKCVFLPRHGRGHPIPPSRLNYRANIDALKRAGVTDIISLSAVGSLKEELAPGHFVLVDQFIDLTQGRPRTFFEEGCVAHVSMGEPVSARMASTLADEAEKLGITVARGGSYVVIEGPQFSTRAESELYRSWGASVIGMTNMPEARLAREAEMNYATVAMVTDYDCWHEEHEHVTVEAVVRTMKSNSKHARELVRRAIPALGRTRPLCTGPGAAERALDNAIITPPEARDFSVLARLDAVAGRVLFSS</sequence>
<organism evidence="5 6">
    <name type="scientific">Bombella dulcis</name>
    <dbReference type="NCBI Taxonomy" id="2967339"/>
    <lineage>
        <taxon>Bacteria</taxon>
        <taxon>Pseudomonadati</taxon>
        <taxon>Pseudomonadota</taxon>
        <taxon>Alphaproteobacteria</taxon>
        <taxon>Acetobacterales</taxon>
        <taxon>Acetobacteraceae</taxon>
        <taxon>Bombella</taxon>
    </lineage>
</organism>
<dbReference type="InterPro" id="IPR035994">
    <property type="entry name" value="Nucleoside_phosphorylase_sf"/>
</dbReference>
<dbReference type="Pfam" id="PF01048">
    <property type="entry name" value="PNP_UDP_1"/>
    <property type="match status" value="1"/>
</dbReference>
<comment type="function">
    <text evidence="3">Catalyzes the reversible phosphorylation of S-methyl-5'-thioadenosine (MTA) to adenine and 5-methylthioribose-1-phosphate. Involved in the breakdown of MTA, a major by-product of polyamine biosynthesis. Responsible for the first step in the methionine salvage pathway after MTA has been generated from S-adenosylmethionine. Has broad substrate specificity with 6-aminopurine nucleosides as preferred substrates.</text>
</comment>
<evidence type="ECO:0000313" key="6">
    <source>
        <dbReference type="Proteomes" id="UP001165633"/>
    </source>
</evidence>